<evidence type="ECO:0000256" key="13">
    <source>
        <dbReference type="ARBA" id="ARBA00023273"/>
    </source>
</evidence>
<dbReference type="PROSITE" id="PS51407">
    <property type="entry name" value="LAMP_3"/>
    <property type="match status" value="1"/>
</dbReference>
<feature type="compositionally biased region" description="Low complexity" evidence="21">
    <location>
        <begin position="23"/>
        <end position="56"/>
    </location>
</feature>
<keyword evidence="8" id="KW-0967">Endosome</keyword>
<evidence type="ECO:0000259" key="24">
    <source>
        <dbReference type="Pfam" id="PF01299"/>
    </source>
</evidence>
<evidence type="ECO:0000256" key="11">
    <source>
        <dbReference type="ARBA" id="ARBA00023136"/>
    </source>
</evidence>
<feature type="region of interest" description="Disordered" evidence="21">
    <location>
        <begin position="22"/>
        <end position="78"/>
    </location>
</feature>
<dbReference type="GO" id="GO:0072594">
    <property type="term" value="P:establishment of protein localization to organelle"/>
    <property type="evidence" value="ECO:0007669"/>
    <property type="project" value="TreeGrafter"/>
</dbReference>
<dbReference type="OMA" id="CIMLQMA"/>
<comment type="function">
    <text evidence="16">Plays a role in short-term synaptic plasticity in a subset of GABAergic neurons in the brain.</text>
</comment>
<keyword evidence="9 22" id="KW-1133">Transmembrane helix</keyword>
<evidence type="ECO:0000256" key="1">
    <source>
        <dbReference type="ARBA" id="ARBA00004151"/>
    </source>
</evidence>
<dbReference type="STRING" id="48709.A0A1D2N3S1"/>
<dbReference type="Pfam" id="PF21222">
    <property type="entry name" value="Lamp2_2nd"/>
    <property type="match status" value="1"/>
</dbReference>
<organism evidence="26 27">
    <name type="scientific">Orchesella cincta</name>
    <name type="common">Springtail</name>
    <name type="synonym">Podura cincta</name>
    <dbReference type="NCBI Taxonomy" id="48709"/>
    <lineage>
        <taxon>Eukaryota</taxon>
        <taxon>Metazoa</taxon>
        <taxon>Ecdysozoa</taxon>
        <taxon>Arthropoda</taxon>
        <taxon>Hexapoda</taxon>
        <taxon>Collembola</taxon>
        <taxon>Entomobryomorpha</taxon>
        <taxon>Entomobryoidea</taxon>
        <taxon>Orchesellidae</taxon>
        <taxon>Orchesellinae</taxon>
        <taxon>Orchesella</taxon>
    </lineage>
</organism>
<evidence type="ECO:0000256" key="5">
    <source>
        <dbReference type="ARBA" id="ARBA00009644"/>
    </source>
</evidence>
<dbReference type="InterPro" id="IPR002000">
    <property type="entry name" value="Lysosome-assoc_membr_glycop"/>
</dbReference>
<dbReference type="GO" id="GO:0005886">
    <property type="term" value="C:plasma membrane"/>
    <property type="evidence" value="ECO:0007669"/>
    <property type="project" value="UniProtKB-SubCell"/>
</dbReference>
<keyword evidence="10" id="KW-0770">Synapse</keyword>
<comment type="caution">
    <text evidence="20">Lacks conserved residue(s) required for the propagation of feature annotation.</text>
</comment>
<comment type="subcellular location">
    <subcellularLocation>
        <location evidence="4">Cell projection</location>
        <location evidence="4">Dendrite</location>
    </subcellularLocation>
    <subcellularLocation>
        <location evidence="17">Cell projection</location>
        <location evidence="17">Growth cone membrane</location>
        <topology evidence="17">Single-pass type I membrane protein</topology>
    </subcellularLocation>
    <subcellularLocation>
        <location evidence="15">Cytoplasmic vesicle</location>
        <location evidence="15">Secretory vesicle</location>
        <location evidence="15">Synaptic vesicle membrane</location>
        <topology evidence="15">Single-pass type I membrane protein</topology>
    </subcellularLocation>
    <subcellularLocation>
        <location evidence="2">Early endosome membrane</location>
        <topology evidence="2">Single-pass type I membrane protein</topology>
    </subcellularLocation>
    <subcellularLocation>
        <location evidence="1">Endoplasmic reticulum-Golgi intermediate compartment membrane</location>
        <topology evidence="1">Single-pass type I membrane protein</topology>
    </subcellularLocation>
    <subcellularLocation>
        <location evidence="20">Membrane</location>
        <topology evidence="20">Single-pass type I membrane protein</topology>
    </subcellularLocation>
    <subcellularLocation>
        <location evidence="3">Recycling endosome</location>
    </subcellularLocation>
</comment>
<evidence type="ECO:0000256" key="16">
    <source>
        <dbReference type="ARBA" id="ARBA00053950"/>
    </source>
</evidence>
<keyword evidence="11 20" id="KW-0472">Membrane</keyword>
<evidence type="ECO:0000313" key="27">
    <source>
        <dbReference type="Proteomes" id="UP000094527"/>
    </source>
</evidence>
<keyword evidence="27" id="KW-1185">Reference proteome</keyword>
<dbReference type="AlphaFoldDB" id="A0A1D2N3S1"/>
<evidence type="ECO:0000259" key="25">
    <source>
        <dbReference type="Pfam" id="PF21222"/>
    </source>
</evidence>
<evidence type="ECO:0000256" key="12">
    <source>
        <dbReference type="ARBA" id="ARBA00023180"/>
    </source>
</evidence>
<dbReference type="Proteomes" id="UP000094527">
    <property type="component" value="Unassembled WGS sequence"/>
</dbReference>
<dbReference type="CDD" id="cd12087">
    <property type="entry name" value="TM_EGFR-like"/>
    <property type="match status" value="1"/>
</dbReference>
<dbReference type="Pfam" id="PF01299">
    <property type="entry name" value="Lamp2-like_luminal"/>
    <property type="match status" value="1"/>
</dbReference>
<accession>A0A1D2N3S1</accession>
<keyword evidence="13" id="KW-0966">Cell projection</keyword>
<dbReference type="PANTHER" id="PTHR11506:SF35">
    <property type="entry name" value="LYSOSOME-ASSOCIATED MEMBRANE GLYCOPROTEIN 5"/>
    <property type="match status" value="1"/>
</dbReference>
<evidence type="ECO:0000256" key="15">
    <source>
        <dbReference type="ARBA" id="ARBA00029428"/>
    </source>
</evidence>
<sequence length="302" mass="32142">MKFVGVLFLWYAVLIVSGQDVNTTTTEDPTTTTTTKETTTTSQPPDTTTSTTAKPTTTPPAPAPPAPSPPAPGPKIPDYPLNKGKWIVEDKAKNVTCVILKGAMQINLTGQNKTVSFNVPGFAEATGSCAEPQSIVLTWNSTVLNVNKTNYLENSLTLSFESNATVGSLSAADSGITSGKYGLENVTVVLHENQNITFNGQLLNKAVFQTPINHSYSCFAEEVLKSDDSSFQLKIREIQLEAYRSTTGGHSEFSVAVPCPADDATDVVPIAVGAALAGLVVIVLIAYLVGRRRSRARGYQSV</sequence>
<feature type="compositionally biased region" description="Pro residues" evidence="21">
    <location>
        <begin position="57"/>
        <end position="77"/>
    </location>
</feature>
<reference evidence="26 27" key="1">
    <citation type="journal article" date="2016" name="Genome Biol. Evol.">
        <title>Gene Family Evolution Reflects Adaptation to Soil Environmental Stressors in the Genome of the Collembolan Orchesella cincta.</title>
        <authorList>
            <person name="Faddeeva-Vakhrusheva A."/>
            <person name="Derks M.F."/>
            <person name="Anvar S.Y."/>
            <person name="Agamennone V."/>
            <person name="Suring W."/>
            <person name="Smit S."/>
            <person name="van Straalen N.M."/>
            <person name="Roelofs D."/>
        </authorList>
    </citation>
    <scope>NUCLEOTIDE SEQUENCE [LARGE SCALE GENOMIC DNA]</scope>
    <source>
        <tissue evidence="26">Mixed pool</tissue>
    </source>
</reference>
<feature type="domain" description="Lysosome-associated membrane glycoprotein 2-like luminal" evidence="24">
    <location>
        <begin position="92"/>
        <end position="244"/>
    </location>
</feature>
<protein>
    <recommendedName>
        <fullName evidence="18">Lysosome-associated membrane glycoprotein 5</fullName>
    </recommendedName>
    <alternativeName>
        <fullName evidence="19">Lysosome-associated membrane protein 5</fullName>
    </alternativeName>
</protein>
<keyword evidence="14" id="KW-0968">Cytoplasmic vesicle</keyword>
<dbReference type="OrthoDB" id="6232933at2759"/>
<evidence type="ECO:0000256" key="2">
    <source>
        <dbReference type="ARBA" id="ARBA00004158"/>
    </source>
</evidence>
<evidence type="ECO:0000256" key="4">
    <source>
        <dbReference type="ARBA" id="ARBA00004279"/>
    </source>
</evidence>
<dbReference type="Gene3D" id="2.40.160.110">
    <property type="match status" value="1"/>
</dbReference>
<comment type="caution">
    <text evidence="26">The sequence shown here is derived from an EMBL/GenBank/DDBJ whole genome shotgun (WGS) entry which is preliminary data.</text>
</comment>
<keyword evidence="12" id="KW-0325">Glycoprotein</keyword>
<evidence type="ECO:0000256" key="10">
    <source>
        <dbReference type="ARBA" id="ARBA00023018"/>
    </source>
</evidence>
<feature type="signal peptide" evidence="23">
    <location>
        <begin position="1"/>
        <end position="18"/>
    </location>
</feature>
<comment type="similarity">
    <text evidence="5 20">Belongs to the LAMP family.</text>
</comment>
<evidence type="ECO:0000256" key="23">
    <source>
        <dbReference type="SAM" id="SignalP"/>
    </source>
</evidence>
<evidence type="ECO:0000256" key="6">
    <source>
        <dbReference type="ARBA" id="ARBA00022692"/>
    </source>
</evidence>
<dbReference type="GO" id="GO:0005765">
    <property type="term" value="C:lysosomal membrane"/>
    <property type="evidence" value="ECO:0007669"/>
    <property type="project" value="TreeGrafter"/>
</dbReference>
<feature type="chain" id="PRO_5008904993" description="Lysosome-associated membrane glycoprotein 5" evidence="23">
    <location>
        <begin position="19"/>
        <end position="302"/>
    </location>
</feature>
<evidence type="ECO:0000256" key="22">
    <source>
        <dbReference type="SAM" id="Phobius"/>
    </source>
</evidence>
<evidence type="ECO:0000256" key="20">
    <source>
        <dbReference type="PROSITE-ProRule" id="PRU00740"/>
    </source>
</evidence>
<feature type="transmembrane region" description="Helical" evidence="22">
    <location>
        <begin position="267"/>
        <end position="289"/>
    </location>
</feature>
<evidence type="ECO:0000256" key="18">
    <source>
        <dbReference type="ARBA" id="ARBA00074379"/>
    </source>
</evidence>
<evidence type="ECO:0000256" key="3">
    <source>
        <dbReference type="ARBA" id="ARBA00004172"/>
    </source>
</evidence>
<dbReference type="EMBL" id="LJIJ01000247">
    <property type="protein sequence ID" value="ODM99918.1"/>
    <property type="molecule type" value="Genomic_DNA"/>
</dbReference>
<evidence type="ECO:0000256" key="9">
    <source>
        <dbReference type="ARBA" id="ARBA00022989"/>
    </source>
</evidence>
<keyword evidence="6 20" id="KW-0812">Transmembrane</keyword>
<dbReference type="InterPro" id="IPR048524">
    <property type="entry name" value="Lamp2-like_TM"/>
</dbReference>
<dbReference type="InterPro" id="IPR048528">
    <property type="entry name" value="Lamp2-like_luminal"/>
</dbReference>
<evidence type="ECO:0000256" key="21">
    <source>
        <dbReference type="SAM" id="MobiDB-lite"/>
    </source>
</evidence>
<dbReference type="GO" id="GO:0031902">
    <property type="term" value="C:late endosome membrane"/>
    <property type="evidence" value="ECO:0007669"/>
    <property type="project" value="TreeGrafter"/>
</dbReference>
<evidence type="ECO:0000256" key="14">
    <source>
        <dbReference type="ARBA" id="ARBA00023329"/>
    </source>
</evidence>
<feature type="domain" description="Lysosome-associated membrane glycoprotein 2-like transmembrane" evidence="25">
    <location>
        <begin position="268"/>
        <end position="300"/>
    </location>
</feature>
<dbReference type="PANTHER" id="PTHR11506">
    <property type="entry name" value="LYSOSOME-ASSOCIATED MEMBRANE GLYCOPROTEIN"/>
    <property type="match status" value="1"/>
</dbReference>
<evidence type="ECO:0000313" key="26">
    <source>
        <dbReference type="EMBL" id="ODM99918.1"/>
    </source>
</evidence>
<evidence type="ECO:0000256" key="8">
    <source>
        <dbReference type="ARBA" id="ARBA00022753"/>
    </source>
</evidence>
<evidence type="ECO:0000256" key="7">
    <source>
        <dbReference type="ARBA" id="ARBA00022729"/>
    </source>
</evidence>
<evidence type="ECO:0000256" key="17">
    <source>
        <dbReference type="ARBA" id="ARBA00060492"/>
    </source>
</evidence>
<evidence type="ECO:0000256" key="19">
    <source>
        <dbReference type="ARBA" id="ARBA00076257"/>
    </source>
</evidence>
<gene>
    <name evidence="26" type="ORF">Ocin01_06756</name>
</gene>
<dbReference type="PRINTS" id="PR00336">
    <property type="entry name" value="LYSASSOCTDMP"/>
</dbReference>
<proteinExistence type="inferred from homology"/>
<keyword evidence="7 23" id="KW-0732">Signal</keyword>
<name>A0A1D2N3S1_ORCCI</name>